<dbReference type="EMBL" id="MK500391">
    <property type="protein sequence ID" value="QBK88517.1"/>
    <property type="molecule type" value="Genomic_DNA"/>
</dbReference>
<proteinExistence type="predicted"/>
<evidence type="ECO:0000313" key="1">
    <source>
        <dbReference type="EMBL" id="QBK88517.1"/>
    </source>
</evidence>
<protein>
    <submittedName>
        <fullName evidence="1">Uncharacterized protein</fullName>
    </submittedName>
</protein>
<accession>A0A481Z0C5</accession>
<organism evidence="1">
    <name type="scientific">Mimivirus LCMiAC01</name>
    <dbReference type="NCBI Taxonomy" id="2506608"/>
    <lineage>
        <taxon>Viruses</taxon>
        <taxon>Varidnaviria</taxon>
        <taxon>Bamfordvirae</taxon>
        <taxon>Nucleocytoviricota</taxon>
        <taxon>Megaviricetes</taxon>
        <taxon>Imitervirales</taxon>
        <taxon>Mimiviridae</taxon>
        <taxon>Klosneuvirinae</taxon>
    </lineage>
</organism>
<reference evidence="1" key="1">
    <citation type="journal article" date="2019" name="MBio">
        <title>Virus Genomes from Deep Sea Sediments Expand the Ocean Megavirome and Support Independent Origins of Viral Gigantism.</title>
        <authorList>
            <person name="Backstrom D."/>
            <person name="Yutin N."/>
            <person name="Jorgensen S.L."/>
            <person name="Dharamshi J."/>
            <person name="Homa F."/>
            <person name="Zaremba-Niedwiedzka K."/>
            <person name="Spang A."/>
            <person name="Wolf Y.I."/>
            <person name="Koonin E.V."/>
            <person name="Ettema T.J."/>
        </authorList>
    </citation>
    <scope>NUCLEOTIDE SEQUENCE</scope>
</reference>
<sequence length="521" mass="60800">MHKYNSSGYRYKYLKYKQKYLDLTNHDTLNVQYGGARPFKLDGPISFHILKAFNRTFYIFGDMHYGREISCFTPYFKCDSHNDCYDINTLIGQILYQNLVNNKKNKTNNYIDVFSETKFIYKERKVDLAERDKSVYDFIYKYEDAINKVVITKPPMGMPPMGMPPMGMPPMGMPPMGMPPMGMPPMGMPPMGMPPMGMPPMGISPIRSYIPISEGPLYKFDDIYERCIKHKECIPNTRFHQIDVRDTTKYIDYDGVVLKNFRDAIRMHMEASRIPERLKVSSEYMEKIFLPEHKNNYFINIYNILDVMAEGFGITLPTDINIKITRKIVSMDNLINMYDDIYNRTGVKIKKQMDAIKKIDSKNFKKTLEKLKLDLFAGAFCRYNNAYNAIIKLFNMSNKFKLYISSKNPEEINSLYNLMDRYVGDIKYFLIYFGLIFMDTYALGRMFRDFSHDPENIQPDPKNIIVFAGDAHARNYIKFIEKLDGATTVYSYLETIDGKTGKPNKCTEIDIESKDIINFNV</sequence>
<gene>
    <name evidence="1" type="ORF">LCMiAC01_01940</name>
</gene>
<name>A0A481Z0C5_9VIRU</name>